<dbReference type="Gene3D" id="3.40.50.150">
    <property type="entry name" value="Vaccinia Virus protein VP39"/>
    <property type="match status" value="1"/>
</dbReference>
<reference evidence="2" key="1">
    <citation type="journal article" date="2013" name="Proc. Natl. Acad. Sci. U.S.A.">
        <title>Mapping gene clusters within arrayed metagenomic libraries to expand the structural diversity of biomedically relevant natural products.</title>
        <authorList>
            <person name="Owen J.G."/>
            <person name="Reddy B.V."/>
            <person name="Ternei M.A."/>
            <person name="Charlop-Powers Z."/>
            <person name="Calle P.Y."/>
            <person name="Kim J.H."/>
            <person name="Brady S.F."/>
        </authorList>
    </citation>
    <scope>NUCLEOTIDE SEQUENCE</scope>
</reference>
<name>S5UAL5_9BACT</name>
<evidence type="ECO:0000313" key="2">
    <source>
        <dbReference type="EMBL" id="AGS49344.1"/>
    </source>
</evidence>
<proteinExistence type="predicted"/>
<dbReference type="CDD" id="cd02440">
    <property type="entry name" value="AdoMet_MTases"/>
    <property type="match status" value="1"/>
</dbReference>
<dbReference type="Pfam" id="PF13649">
    <property type="entry name" value="Methyltransf_25"/>
    <property type="match status" value="1"/>
</dbReference>
<dbReference type="InterPro" id="IPR029063">
    <property type="entry name" value="SAM-dependent_MTases_sf"/>
</dbReference>
<dbReference type="GO" id="GO:0008757">
    <property type="term" value="F:S-adenosylmethionine-dependent methyltransferase activity"/>
    <property type="evidence" value="ECO:0007669"/>
    <property type="project" value="InterPro"/>
</dbReference>
<dbReference type="EMBL" id="KF264539">
    <property type="protein sequence ID" value="AGS49344.1"/>
    <property type="molecule type" value="Genomic_DNA"/>
</dbReference>
<dbReference type="InterPro" id="IPR041698">
    <property type="entry name" value="Methyltransf_25"/>
</dbReference>
<feature type="domain" description="CheR-type methyltransferase" evidence="1">
    <location>
        <begin position="161"/>
        <end position="217"/>
    </location>
</feature>
<organism evidence="2">
    <name type="scientific">uncultured bacterium esnapd2</name>
    <dbReference type="NCBI Taxonomy" id="1366601"/>
    <lineage>
        <taxon>Bacteria</taxon>
        <taxon>environmental samples</taxon>
    </lineage>
</organism>
<dbReference type="AlphaFoldDB" id="S5UAL5"/>
<dbReference type="SUPFAM" id="SSF53335">
    <property type="entry name" value="S-adenosyl-L-methionine-dependent methyltransferases"/>
    <property type="match status" value="1"/>
</dbReference>
<dbReference type="InterPro" id="IPR000780">
    <property type="entry name" value="CheR_MeTrfase"/>
</dbReference>
<dbReference type="PROSITE" id="PS50123">
    <property type="entry name" value="CHER"/>
    <property type="match status" value="1"/>
</dbReference>
<accession>S5UAL5</accession>
<evidence type="ECO:0000259" key="1">
    <source>
        <dbReference type="PROSITE" id="PS50123"/>
    </source>
</evidence>
<protein>
    <recommendedName>
        <fullName evidence="1">CheR-type methyltransferase domain-containing protein</fullName>
    </recommendedName>
</protein>
<sequence length="379" mass="41547">MWYVVQIVDRWNTAYFDGRLSAGVLARLRALAGAPQDALALADRAFRLMRAAGLRPADLSVFTAWLIGSSVPGTVPSAWSGAVPPVTMAGRHRALDEYVARNPWHRPEGRGVFVDIGCGSPPVTTLDTARRLGDWRVIGVDPALGDAKVIQEALRQCENGNLELFGGGIGEFTVDGGADVIRCMNVLMYFDHPFREKALSWAAAMLRPGGLLLCGSNWIDSASSRYTVYRKEKDRLVGKEFAFSADNIRPIELAPWYGLHDDNLENLANAHAVGTVRADTPFRRRFDKRMDALLADLNMCPRDADGNLGNAPDDMPADIRGRCSALLASHLDDEGFVGEAVDVLRRSGRHAWRNHVGHVAMRPVTPPPLAPSSVFDRLR</sequence>